<dbReference type="Proteomes" id="UP001596023">
    <property type="component" value="Unassembled WGS sequence"/>
</dbReference>
<dbReference type="EMBL" id="JBHSGN010000024">
    <property type="protein sequence ID" value="MFC4672725.1"/>
    <property type="molecule type" value="Genomic_DNA"/>
</dbReference>
<dbReference type="RefSeq" id="WP_379993926.1">
    <property type="nucleotide sequence ID" value="NZ_JBHSGN010000024.1"/>
</dbReference>
<organism evidence="1 2">
    <name type="scientific">Dysgonomonas termitidis</name>
    <dbReference type="NCBI Taxonomy" id="1516126"/>
    <lineage>
        <taxon>Bacteria</taxon>
        <taxon>Pseudomonadati</taxon>
        <taxon>Bacteroidota</taxon>
        <taxon>Bacteroidia</taxon>
        <taxon>Bacteroidales</taxon>
        <taxon>Dysgonomonadaceae</taxon>
        <taxon>Dysgonomonas</taxon>
    </lineage>
</organism>
<proteinExistence type="predicted"/>
<comment type="caution">
    <text evidence="1">The sequence shown here is derived from an EMBL/GenBank/DDBJ whole genome shotgun (WGS) entry which is preliminary data.</text>
</comment>
<keyword evidence="2" id="KW-1185">Reference proteome</keyword>
<gene>
    <name evidence="1" type="ORF">ACFO6W_03355</name>
</gene>
<accession>A0ABV9KRZ3</accession>
<protein>
    <submittedName>
        <fullName evidence="1">Uncharacterized protein</fullName>
    </submittedName>
</protein>
<sequence length="292" mass="34348">MTDIKIIYLYAYSGDLVHCNQCEVNMLVPTGADKCPHCYFEGALQWINESRKETTVDELDINPEYATITKPDPETTEYLSDEVLKDEFDMEPNPKHKYKTMNKLHNKHPEKRPTGQCTVLELAKRLLDLNIGEELNFSENQDGSDYWGAKYMEVFEQQVILFGYYGGPSLQLYEIEKDVLADMVRHLGYHLNKKEEDTIFTFDVIKPQNEEAYKENIVSSYFFYMWNAWCKEECEKIFSWESPHFWEKWCKFAKDTACGAAEKYYADLSDGYRIMLVKRACEIYDGNSRKKQ</sequence>
<evidence type="ECO:0000313" key="1">
    <source>
        <dbReference type="EMBL" id="MFC4672725.1"/>
    </source>
</evidence>
<name>A0ABV9KRZ3_9BACT</name>
<evidence type="ECO:0000313" key="2">
    <source>
        <dbReference type="Proteomes" id="UP001596023"/>
    </source>
</evidence>
<reference evidence="2" key="1">
    <citation type="journal article" date="2019" name="Int. J. Syst. Evol. Microbiol.">
        <title>The Global Catalogue of Microorganisms (GCM) 10K type strain sequencing project: providing services to taxonomists for standard genome sequencing and annotation.</title>
        <authorList>
            <consortium name="The Broad Institute Genomics Platform"/>
            <consortium name="The Broad Institute Genome Sequencing Center for Infectious Disease"/>
            <person name="Wu L."/>
            <person name="Ma J."/>
        </authorList>
    </citation>
    <scope>NUCLEOTIDE SEQUENCE [LARGE SCALE GENOMIC DNA]</scope>
    <source>
        <strain evidence="2">CCUG 66188</strain>
    </source>
</reference>